<evidence type="ECO:0000313" key="2">
    <source>
        <dbReference type="EMBL" id="PWZ19951.1"/>
    </source>
</evidence>
<accession>A0A3L6EIR8</accession>
<dbReference type="EMBL" id="NCVQ01000006">
    <property type="protein sequence ID" value="PWZ19951.1"/>
    <property type="molecule type" value="Genomic_DNA"/>
</dbReference>
<dbReference type="Gene3D" id="3.40.50.12780">
    <property type="entry name" value="N-terminal domain of ligase-like"/>
    <property type="match status" value="1"/>
</dbReference>
<evidence type="ECO:0000259" key="1">
    <source>
        <dbReference type="Pfam" id="PF00501"/>
    </source>
</evidence>
<comment type="caution">
    <text evidence="2">The sequence shown here is derived from an EMBL/GenBank/DDBJ whole genome shotgun (WGS) entry which is preliminary data.</text>
</comment>
<proteinExistence type="predicted"/>
<dbReference type="AlphaFoldDB" id="A0A3L6EIR8"/>
<dbReference type="Pfam" id="PF00501">
    <property type="entry name" value="AMP-binding"/>
    <property type="match status" value="1"/>
</dbReference>
<dbReference type="SUPFAM" id="SSF56801">
    <property type="entry name" value="Acetyl-CoA synthetase-like"/>
    <property type="match status" value="1"/>
</dbReference>
<protein>
    <submittedName>
        <fullName evidence="2">Long chain acyl-CoA synthetase 5</fullName>
    </submittedName>
</protein>
<gene>
    <name evidence="2" type="primary">LACS5</name>
    <name evidence="2" type="ORF">Zm00014a_025460</name>
</gene>
<dbReference type="Proteomes" id="UP000251960">
    <property type="component" value="Chromosome 5"/>
</dbReference>
<sequence length="84" mass="8913">MECDIGFAERALVASGAAVVLVNVLDVTKGGEHKFELPPKENDGICMIMYISGTTGDPKGVVILNKSIATINSTVDEFLNNSNE</sequence>
<dbReference type="InterPro" id="IPR000873">
    <property type="entry name" value="AMP-dep_synth/lig_dom"/>
</dbReference>
<evidence type="ECO:0000313" key="3">
    <source>
        <dbReference type="Proteomes" id="UP000251960"/>
    </source>
</evidence>
<dbReference type="InterPro" id="IPR042099">
    <property type="entry name" value="ANL_N_sf"/>
</dbReference>
<name>A0A3L6EIR8_MAIZE</name>
<reference evidence="2 3" key="1">
    <citation type="journal article" date="2018" name="Nat. Genet.">
        <title>Extensive intraspecific gene order and gene structural variations between Mo17 and other maize genomes.</title>
        <authorList>
            <person name="Sun S."/>
            <person name="Zhou Y."/>
            <person name="Chen J."/>
            <person name="Shi J."/>
            <person name="Zhao H."/>
            <person name="Zhao H."/>
            <person name="Song W."/>
            <person name="Zhang M."/>
            <person name="Cui Y."/>
            <person name="Dong X."/>
            <person name="Liu H."/>
            <person name="Ma X."/>
            <person name="Jiao Y."/>
            <person name="Wang B."/>
            <person name="Wei X."/>
            <person name="Stein J.C."/>
            <person name="Glaubitz J.C."/>
            <person name="Lu F."/>
            <person name="Yu G."/>
            <person name="Liang C."/>
            <person name="Fengler K."/>
            <person name="Li B."/>
            <person name="Rafalski A."/>
            <person name="Schnable P.S."/>
            <person name="Ware D.H."/>
            <person name="Buckler E.S."/>
            <person name="Lai J."/>
        </authorList>
    </citation>
    <scope>NUCLEOTIDE SEQUENCE [LARGE SCALE GENOMIC DNA]</scope>
    <source>
        <strain evidence="3">cv. Missouri 17</strain>
        <tissue evidence="2">Seedling</tissue>
    </source>
</reference>
<feature type="domain" description="AMP-dependent synthetase/ligase" evidence="1">
    <location>
        <begin position="34"/>
        <end position="71"/>
    </location>
</feature>
<organism evidence="2 3">
    <name type="scientific">Zea mays</name>
    <name type="common">Maize</name>
    <dbReference type="NCBI Taxonomy" id="4577"/>
    <lineage>
        <taxon>Eukaryota</taxon>
        <taxon>Viridiplantae</taxon>
        <taxon>Streptophyta</taxon>
        <taxon>Embryophyta</taxon>
        <taxon>Tracheophyta</taxon>
        <taxon>Spermatophyta</taxon>
        <taxon>Magnoliopsida</taxon>
        <taxon>Liliopsida</taxon>
        <taxon>Poales</taxon>
        <taxon>Poaceae</taxon>
        <taxon>PACMAD clade</taxon>
        <taxon>Panicoideae</taxon>
        <taxon>Andropogonodae</taxon>
        <taxon>Andropogoneae</taxon>
        <taxon>Tripsacinae</taxon>
        <taxon>Zea</taxon>
    </lineage>
</organism>